<dbReference type="OrthoDB" id="1898560at2759"/>
<comment type="caution">
    <text evidence="3">The sequence shown here is derived from an EMBL/GenBank/DDBJ whole genome shotgun (WGS) entry which is preliminary data.</text>
</comment>
<keyword evidence="4" id="KW-1185">Reference proteome</keyword>
<dbReference type="Pfam" id="PF04969">
    <property type="entry name" value="CS"/>
    <property type="match status" value="1"/>
</dbReference>
<dbReference type="Gene3D" id="2.60.40.790">
    <property type="match status" value="1"/>
</dbReference>
<dbReference type="SUPFAM" id="SSF49764">
    <property type="entry name" value="HSP20-like chaperones"/>
    <property type="match status" value="1"/>
</dbReference>
<name>A0A9W5WVA6_BABOV</name>
<dbReference type="Proteomes" id="UP001057455">
    <property type="component" value="Unassembled WGS sequence"/>
</dbReference>
<dbReference type="PANTHER" id="PTHR45862">
    <property type="entry name" value="PROTEIN SGT1 HOMOLOG"/>
    <property type="match status" value="1"/>
</dbReference>
<evidence type="ECO:0000259" key="2">
    <source>
        <dbReference type="PROSITE" id="PS51203"/>
    </source>
</evidence>
<feature type="domain" description="CS" evidence="2">
    <location>
        <begin position="3"/>
        <end position="105"/>
    </location>
</feature>
<organism evidence="3 4">
    <name type="scientific">Babesia ovis</name>
    <dbReference type="NCBI Taxonomy" id="5869"/>
    <lineage>
        <taxon>Eukaryota</taxon>
        <taxon>Sar</taxon>
        <taxon>Alveolata</taxon>
        <taxon>Apicomplexa</taxon>
        <taxon>Aconoidasida</taxon>
        <taxon>Piroplasmida</taxon>
        <taxon>Babesiidae</taxon>
        <taxon>Babesia</taxon>
    </lineage>
</organism>
<gene>
    <name evidence="3" type="ORF">BaOVIS_021520</name>
</gene>
<proteinExistence type="predicted"/>
<accession>A0A9W5WVA6</accession>
<reference evidence="3" key="1">
    <citation type="submission" date="2019-12" db="EMBL/GenBank/DDBJ databases">
        <title>Genome sequence of Babesia ovis.</title>
        <authorList>
            <person name="Yamagishi J."/>
            <person name="Sevinc F."/>
            <person name="Xuan X."/>
        </authorList>
    </citation>
    <scope>NUCLEOTIDE SEQUENCE</scope>
    <source>
        <strain evidence="3">Selcuk</strain>
    </source>
</reference>
<sequence length="185" mass="21101">MPPPRHRLDWYQDNETLSIVVYATNVNPEDLTVKWDSSHLSINYTLLEPRDPDSTTQTVQPLNIQLFAPITEDGNISSGYKLECSEKKFELRFKKQTSGWWPTLEASNITTQKPCSFSKIDETILTDDSTEQTNSNAEEKFLQMLKEIYAKGDDDTKRAMMKSFSSSGGSALSTNWDKVKDDVFE</sequence>
<evidence type="ECO:0000313" key="4">
    <source>
        <dbReference type="Proteomes" id="UP001057455"/>
    </source>
</evidence>
<dbReference type="AlphaFoldDB" id="A0A9W5WVA6"/>
<dbReference type="InterPro" id="IPR008978">
    <property type="entry name" value="HSP20-like_chaperone"/>
</dbReference>
<dbReference type="EMBL" id="BLIY01000017">
    <property type="protein sequence ID" value="GFE54748.1"/>
    <property type="molecule type" value="Genomic_DNA"/>
</dbReference>
<dbReference type="InterPro" id="IPR007052">
    <property type="entry name" value="CS_dom"/>
</dbReference>
<dbReference type="Pfam" id="PF05002">
    <property type="entry name" value="SGS"/>
    <property type="match status" value="1"/>
</dbReference>
<evidence type="ECO:0000259" key="1">
    <source>
        <dbReference type="PROSITE" id="PS51048"/>
    </source>
</evidence>
<dbReference type="GO" id="GO:0051087">
    <property type="term" value="F:protein-folding chaperone binding"/>
    <property type="evidence" value="ECO:0007669"/>
    <property type="project" value="InterPro"/>
</dbReference>
<protein>
    <submittedName>
        <fullName evidence="3">SGT1 Git7</fullName>
    </submittedName>
</protein>
<dbReference type="InterPro" id="IPR007699">
    <property type="entry name" value="SGS_dom"/>
</dbReference>
<evidence type="ECO:0000313" key="3">
    <source>
        <dbReference type="EMBL" id="GFE54748.1"/>
    </source>
</evidence>
<feature type="domain" description="SGS" evidence="1">
    <location>
        <begin position="108"/>
        <end position="185"/>
    </location>
</feature>
<dbReference type="PROSITE" id="PS51048">
    <property type="entry name" value="SGS"/>
    <property type="match status" value="1"/>
</dbReference>
<dbReference type="PROSITE" id="PS51203">
    <property type="entry name" value="CS"/>
    <property type="match status" value="1"/>
</dbReference>
<dbReference type="InterPro" id="IPR044563">
    <property type="entry name" value="Sgt1-like"/>
</dbReference>
<dbReference type="CDD" id="cd06466">
    <property type="entry name" value="p23_CS_SGT1_like"/>
    <property type="match status" value="1"/>
</dbReference>